<keyword evidence="3" id="KW-1185">Reference proteome</keyword>
<evidence type="ECO:0000256" key="1">
    <source>
        <dbReference type="SAM" id="MobiDB-lite"/>
    </source>
</evidence>
<feature type="region of interest" description="Disordered" evidence="1">
    <location>
        <begin position="159"/>
        <end position="183"/>
    </location>
</feature>
<comment type="caution">
    <text evidence="2">The sequence shown here is derived from an EMBL/GenBank/DDBJ whole genome shotgun (WGS) entry which is preliminary data.</text>
</comment>
<dbReference type="EMBL" id="JARBHB010000009">
    <property type="protein sequence ID" value="KAJ8875155.1"/>
    <property type="molecule type" value="Genomic_DNA"/>
</dbReference>
<evidence type="ECO:0000313" key="3">
    <source>
        <dbReference type="Proteomes" id="UP001159363"/>
    </source>
</evidence>
<feature type="region of interest" description="Disordered" evidence="1">
    <location>
        <begin position="344"/>
        <end position="369"/>
    </location>
</feature>
<dbReference type="Proteomes" id="UP001159363">
    <property type="component" value="Chromosome 8"/>
</dbReference>
<organism evidence="2 3">
    <name type="scientific">Dryococelus australis</name>
    <dbReference type="NCBI Taxonomy" id="614101"/>
    <lineage>
        <taxon>Eukaryota</taxon>
        <taxon>Metazoa</taxon>
        <taxon>Ecdysozoa</taxon>
        <taxon>Arthropoda</taxon>
        <taxon>Hexapoda</taxon>
        <taxon>Insecta</taxon>
        <taxon>Pterygota</taxon>
        <taxon>Neoptera</taxon>
        <taxon>Polyneoptera</taxon>
        <taxon>Phasmatodea</taxon>
        <taxon>Verophasmatodea</taxon>
        <taxon>Anareolatae</taxon>
        <taxon>Phasmatidae</taxon>
        <taxon>Eurycanthinae</taxon>
        <taxon>Dryococelus</taxon>
    </lineage>
</organism>
<accession>A0ABQ9GSZ8</accession>
<name>A0ABQ9GSZ8_9NEOP</name>
<protein>
    <submittedName>
        <fullName evidence="2">Uncharacterized protein</fullName>
    </submittedName>
</protein>
<evidence type="ECO:0000313" key="2">
    <source>
        <dbReference type="EMBL" id="KAJ8875155.1"/>
    </source>
</evidence>
<gene>
    <name evidence="2" type="ORF">PR048_023048</name>
</gene>
<reference evidence="2 3" key="1">
    <citation type="submission" date="2023-02" db="EMBL/GenBank/DDBJ databases">
        <title>LHISI_Scaffold_Assembly.</title>
        <authorList>
            <person name="Stuart O.P."/>
            <person name="Cleave R."/>
            <person name="Magrath M.J.L."/>
            <person name="Mikheyev A.S."/>
        </authorList>
    </citation>
    <scope>NUCLEOTIDE SEQUENCE [LARGE SCALE GENOMIC DNA]</scope>
    <source>
        <strain evidence="2">Daus_M_001</strain>
        <tissue evidence="2">Leg muscle</tissue>
    </source>
</reference>
<proteinExistence type="predicted"/>
<feature type="region of interest" description="Disordered" evidence="1">
    <location>
        <begin position="289"/>
        <end position="316"/>
    </location>
</feature>
<sequence length="369" mass="39344">MIGLSKVLTLTWTAYRNSDNLQRSRGCSGQAFRLLASVQGEPGSIPSRATPGFSHVGIVPDDAAGRRVYSGISPPQLSFISGAAQYTHLNHSSSALETSRVKGPHKYLFTRSFKVGHSYLMCPLPATSSMMLHEPVPSVAARSGRAGIILITGQLRHRVPPSPNHSRLHQQPRHKADPLETTAPQYDPPISRLCVEVKQRLVQKNLAALASKMASLASDVSERSTPISVLEWSGEWTGLGGEYEAAAQECENGGIREIPEKNLPTSDIVRHDCQAVSVNVHLELGYSRVPGAKSRSGKDATSSSPRGAPPFHVPLPRLENGGGGACKLAASASDVITVISGAPPAAAAPNWGRPETQGHFWAERPVSSS</sequence>